<dbReference type="Proteomes" id="UP001489004">
    <property type="component" value="Unassembled WGS sequence"/>
</dbReference>
<keyword evidence="2" id="KW-1185">Reference proteome</keyword>
<dbReference type="EMBL" id="JALJOR010000007">
    <property type="protein sequence ID" value="KAK9814731.1"/>
    <property type="molecule type" value="Genomic_DNA"/>
</dbReference>
<evidence type="ECO:0000313" key="2">
    <source>
        <dbReference type="Proteomes" id="UP001489004"/>
    </source>
</evidence>
<gene>
    <name evidence="1" type="ORF">WJX72_010645</name>
</gene>
<evidence type="ECO:0000313" key="1">
    <source>
        <dbReference type="EMBL" id="KAK9814731.1"/>
    </source>
</evidence>
<reference evidence="1 2" key="1">
    <citation type="journal article" date="2024" name="Nat. Commun.">
        <title>Phylogenomics reveals the evolutionary origins of lichenization in chlorophyte algae.</title>
        <authorList>
            <person name="Puginier C."/>
            <person name="Libourel C."/>
            <person name="Otte J."/>
            <person name="Skaloud P."/>
            <person name="Haon M."/>
            <person name="Grisel S."/>
            <person name="Petersen M."/>
            <person name="Berrin J.G."/>
            <person name="Delaux P.M."/>
            <person name="Dal Grande F."/>
            <person name="Keller J."/>
        </authorList>
    </citation>
    <scope>NUCLEOTIDE SEQUENCE [LARGE SCALE GENOMIC DNA]</scope>
    <source>
        <strain evidence="1 2">SAG 2043</strain>
    </source>
</reference>
<dbReference type="AlphaFoldDB" id="A0AAW1PZA3"/>
<organism evidence="1 2">
    <name type="scientific">[Myrmecia] bisecta</name>
    <dbReference type="NCBI Taxonomy" id="41462"/>
    <lineage>
        <taxon>Eukaryota</taxon>
        <taxon>Viridiplantae</taxon>
        <taxon>Chlorophyta</taxon>
        <taxon>core chlorophytes</taxon>
        <taxon>Trebouxiophyceae</taxon>
        <taxon>Trebouxiales</taxon>
        <taxon>Trebouxiaceae</taxon>
        <taxon>Myrmecia</taxon>
    </lineage>
</organism>
<evidence type="ECO:0008006" key="3">
    <source>
        <dbReference type="Google" id="ProtNLM"/>
    </source>
</evidence>
<name>A0AAW1PZA3_9CHLO</name>
<comment type="caution">
    <text evidence="1">The sequence shown here is derived from an EMBL/GenBank/DDBJ whole genome shotgun (WGS) entry which is preliminary data.</text>
</comment>
<dbReference type="SUPFAM" id="SSF81383">
    <property type="entry name" value="F-box domain"/>
    <property type="match status" value="1"/>
</dbReference>
<proteinExistence type="predicted"/>
<accession>A0AAW1PZA3</accession>
<sequence>MTQPCCSDSVFGQQIARAALVNVHTTQVELAEEDALLDLLRVLVGPHSSEQRLRQHLRTCCGKMHWAVNSYLRDALTASLESNSQPDFQAHLEAAPAAVAAEVATSQQADTDDASLPLLPAALVEEVLQRTNLSTVVAAAQSCHLLRKAAACDVVWRALYQQRWPGTSPQNAGDASADPDCKCVREFLSTNANTNVICSHLALRC</sequence>
<dbReference type="Gene3D" id="1.20.1280.50">
    <property type="match status" value="1"/>
</dbReference>
<protein>
    <recommendedName>
        <fullName evidence="3">F-box domain-containing protein</fullName>
    </recommendedName>
</protein>
<dbReference type="InterPro" id="IPR036047">
    <property type="entry name" value="F-box-like_dom_sf"/>
</dbReference>